<dbReference type="Proteomes" id="UP000316270">
    <property type="component" value="Chromosome 10"/>
</dbReference>
<feature type="region of interest" description="Disordered" evidence="1">
    <location>
        <begin position="498"/>
        <end position="528"/>
    </location>
</feature>
<proteinExistence type="predicted"/>
<keyword evidence="2" id="KW-0732">Signal</keyword>
<feature type="region of interest" description="Disordered" evidence="1">
    <location>
        <begin position="56"/>
        <end position="77"/>
    </location>
</feature>
<accession>A0A517LEH7</accession>
<dbReference type="EMBL" id="CP042194">
    <property type="protein sequence ID" value="QDS74039.1"/>
    <property type="molecule type" value="Genomic_DNA"/>
</dbReference>
<reference evidence="3 4" key="1">
    <citation type="submission" date="2019-07" db="EMBL/GenBank/DDBJ databases">
        <title>Finished genome of Venturia effusa.</title>
        <authorList>
            <person name="Young C.A."/>
            <person name="Cox M.P."/>
            <person name="Ganley A.R.D."/>
            <person name="David W.J."/>
        </authorList>
    </citation>
    <scope>NUCLEOTIDE SEQUENCE [LARGE SCALE GENOMIC DNA]</scope>
    <source>
        <strain evidence="4">albino</strain>
    </source>
</reference>
<evidence type="ECO:0000313" key="4">
    <source>
        <dbReference type="Proteomes" id="UP000316270"/>
    </source>
</evidence>
<feature type="compositionally biased region" description="Basic and acidic residues" evidence="1">
    <location>
        <begin position="511"/>
        <end position="521"/>
    </location>
</feature>
<feature type="chain" id="PRO_5021875353" evidence="2">
    <location>
        <begin position="28"/>
        <end position="613"/>
    </location>
</feature>
<keyword evidence="4" id="KW-1185">Reference proteome</keyword>
<evidence type="ECO:0000256" key="2">
    <source>
        <dbReference type="SAM" id="SignalP"/>
    </source>
</evidence>
<sequence length="613" mass="69361">MPPRRFQVLFSLLAFFATLVIIFNSHSIEVPPAVSAVTDRLPQSLKEPSLPQIPNSINPFAPPAHKPATQSNSSTGDAKWYSDWRWKNPFSSQVTLDEGRAVLPPLRKRTNIYTFYEISPGAQKSKSVRLAEENLLLQWRRAWWAQGFRPVVLGKAEAINNPLYKKVQLLKLQDSIEIEVLRWLAWGNMGDGILSNWLAFPMAAYDNNLLSFLRRGDFPQLTRYQGLESAIFCGKKKAINDAIERVIEKPDELKKVTSLADPVFDELELFMIDKKHDGVAFYDTSIIKEKYKVIAESLFATEIVKQAKGLRLLGELVNAHLQTTWQSVFDKGVAVLKPLPKHMTVLTTSAMEIAGNLTQCPINPIPTSCPPNRPKCKNCVDSVPMSIRTPANFNNKTGLFNIVSVPHPFTTIALTNGRDTLDSSFVRRLGMKDGRDMWVTAITQDLQGSAVSASTRVSRLKEAIAGDWGIWHSLWLTAEREYHEDLDWIFGFAIPRNGTSDGKSETPVPGPERRPKPEKMEGPQLSTEELSLDRSRLTKLRETIGSKLRHQILLRETVESWSLADTEIWRFARAYSARTKMERRKWEDEERAYAGAERRKGGWGRWFDGGSPS</sequence>
<evidence type="ECO:0000313" key="3">
    <source>
        <dbReference type="EMBL" id="QDS74039.1"/>
    </source>
</evidence>
<name>A0A517LEH7_9PEZI</name>
<dbReference type="PANTHER" id="PTHR42055">
    <property type="entry name" value="YALI0E03476P"/>
    <property type="match status" value="1"/>
</dbReference>
<protein>
    <submittedName>
        <fullName evidence="3">Uncharacterized protein</fullName>
    </submittedName>
</protein>
<dbReference type="PANTHER" id="PTHR42055:SF1">
    <property type="entry name" value="YALI0E03476P"/>
    <property type="match status" value="1"/>
</dbReference>
<dbReference type="AlphaFoldDB" id="A0A517LEH7"/>
<gene>
    <name evidence="3" type="ORF">FKW77_009107</name>
</gene>
<organism evidence="3 4">
    <name type="scientific">Venturia effusa</name>
    <dbReference type="NCBI Taxonomy" id="50376"/>
    <lineage>
        <taxon>Eukaryota</taxon>
        <taxon>Fungi</taxon>
        <taxon>Dikarya</taxon>
        <taxon>Ascomycota</taxon>
        <taxon>Pezizomycotina</taxon>
        <taxon>Dothideomycetes</taxon>
        <taxon>Pleosporomycetidae</taxon>
        <taxon>Venturiales</taxon>
        <taxon>Venturiaceae</taxon>
        <taxon>Venturia</taxon>
    </lineage>
</organism>
<dbReference type="OrthoDB" id="5312133at2759"/>
<evidence type="ECO:0000256" key="1">
    <source>
        <dbReference type="SAM" id="MobiDB-lite"/>
    </source>
</evidence>
<feature type="signal peptide" evidence="2">
    <location>
        <begin position="1"/>
        <end position="27"/>
    </location>
</feature>